<gene>
    <name evidence="1" type="ORF">AUR66_01290</name>
</gene>
<dbReference type="Pfam" id="PF23956">
    <property type="entry name" value="DUF7285"/>
    <property type="match status" value="1"/>
</dbReference>
<dbReference type="Proteomes" id="UP000053157">
    <property type="component" value="Unassembled WGS sequence"/>
</dbReference>
<protein>
    <submittedName>
        <fullName evidence="1">Uncharacterized protein</fullName>
    </submittedName>
</protein>
<dbReference type="OrthoDB" id="308110at2157"/>
<evidence type="ECO:0000313" key="1">
    <source>
        <dbReference type="EMBL" id="KTG24934.1"/>
    </source>
</evidence>
<accession>A0A0W1SFV4</accession>
<evidence type="ECO:0000313" key="2">
    <source>
        <dbReference type="Proteomes" id="UP000053157"/>
    </source>
</evidence>
<keyword evidence="2" id="KW-1185">Reference proteome</keyword>
<name>A0A0W1SFV4_9EURY</name>
<sequence length="130" mass="13614">MSPSSRRRAQTSPVAALTALVVVFTALSGYATVLDRAHPTADRDLDSATLTAVESALTDETGVVELSRLSDARSACPDGYSCRIVVAVDDVRRVAGPPSPTGADSSVTRVSVRTEPGRVGFGKLRVVVWS</sequence>
<proteinExistence type="predicted"/>
<dbReference type="AlphaFoldDB" id="A0A0W1SFV4"/>
<reference evidence="1 2" key="1">
    <citation type="submission" date="2015-12" db="EMBL/GenBank/DDBJ databases">
        <title>Haloferax profundi sp. nov. isolated from the Discovery deep brine-seawater interface in the Red Sea.</title>
        <authorList>
            <person name="Zhang G."/>
            <person name="Stingl U."/>
            <person name="Rashid M."/>
        </authorList>
    </citation>
    <scope>NUCLEOTIDE SEQUENCE [LARGE SCALE GENOMIC DNA]</scope>
    <source>
        <strain evidence="1 2">SB29</strain>
    </source>
</reference>
<dbReference type="InterPro" id="IPR055709">
    <property type="entry name" value="DUF7285"/>
</dbReference>
<organism evidence="1 2">
    <name type="scientific">Haloferax profundi</name>
    <dbReference type="NCBI Taxonomy" id="1544718"/>
    <lineage>
        <taxon>Archaea</taxon>
        <taxon>Methanobacteriati</taxon>
        <taxon>Methanobacteriota</taxon>
        <taxon>Stenosarchaea group</taxon>
        <taxon>Halobacteria</taxon>
        <taxon>Halobacteriales</taxon>
        <taxon>Haloferacaceae</taxon>
        <taxon>Haloferax</taxon>
    </lineage>
</organism>
<dbReference type="RefSeq" id="WP_058572657.1">
    <property type="nucleotide sequence ID" value="NZ_LOPV01000288.1"/>
</dbReference>
<dbReference type="EMBL" id="LOPV01000288">
    <property type="protein sequence ID" value="KTG24934.1"/>
    <property type="molecule type" value="Genomic_DNA"/>
</dbReference>
<comment type="caution">
    <text evidence="1">The sequence shown here is derived from an EMBL/GenBank/DDBJ whole genome shotgun (WGS) entry which is preliminary data.</text>
</comment>